<gene>
    <name evidence="2" type="ORF">D0Y50_12125</name>
</gene>
<accession>A0A346NNC3</accession>
<dbReference type="Proteomes" id="UP000262073">
    <property type="component" value="Chromosome"/>
</dbReference>
<protein>
    <submittedName>
        <fullName evidence="2">DUF4102 domain-containing protein</fullName>
    </submittedName>
</protein>
<proteinExistence type="predicted"/>
<sequence>MESIQIKITESILKKVDPSINRISDTVISGFHVRLGKTDKQRNRTTKFYLYYRIGGRTGTSGNYLIGSHGSIDVKTARSEAKQLFGQVARGIDINHAKRKTRQATIDEKSAPVLNSLLDDFESHAEQQRK</sequence>
<dbReference type="EMBL" id="CP031769">
    <property type="protein sequence ID" value="AXR07030.1"/>
    <property type="molecule type" value="Genomic_DNA"/>
</dbReference>
<dbReference type="Gene3D" id="3.30.160.390">
    <property type="entry name" value="Integrase, DNA-binding domain"/>
    <property type="match status" value="1"/>
</dbReference>
<evidence type="ECO:0000259" key="1">
    <source>
        <dbReference type="Pfam" id="PF13356"/>
    </source>
</evidence>
<dbReference type="KEGG" id="salm:D0Y50_12125"/>
<dbReference type="AlphaFoldDB" id="A0A346NNC3"/>
<feature type="domain" description="Integrase DNA-binding" evidence="1">
    <location>
        <begin position="17"/>
        <end position="100"/>
    </location>
</feature>
<evidence type="ECO:0000313" key="3">
    <source>
        <dbReference type="Proteomes" id="UP000262073"/>
    </source>
</evidence>
<organism evidence="2 3">
    <name type="scientific">Salinimonas sediminis</name>
    <dbReference type="NCBI Taxonomy" id="2303538"/>
    <lineage>
        <taxon>Bacteria</taxon>
        <taxon>Pseudomonadati</taxon>
        <taxon>Pseudomonadota</taxon>
        <taxon>Gammaproteobacteria</taxon>
        <taxon>Alteromonadales</taxon>
        <taxon>Alteromonadaceae</taxon>
        <taxon>Alteromonas/Salinimonas group</taxon>
        <taxon>Salinimonas</taxon>
    </lineage>
</organism>
<dbReference type="RefSeq" id="WP_117317187.1">
    <property type="nucleotide sequence ID" value="NZ_CP031769.1"/>
</dbReference>
<dbReference type="InterPro" id="IPR038488">
    <property type="entry name" value="Integrase_DNA-bd_sf"/>
</dbReference>
<name>A0A346NNC3_9ALTE</name>
<evidence type="ECO:0000313" key="2">
    <source>
        <dbReference type="EMBL" id="AXR07030.1"/>
    </source>
</evidence>
<keyword evidence="3" id="KW-1185">Reference proteome</keyword>
<dbReference type="Pfam" id="PF13356">
    <property type="entry name" value="Arm-DNA-bind_3"/>
    <property type="match status" value="1"/>
</dbReference>
<reference evidence="2 3" key="1">
    <citation type="submission" date="2018-08" db="EMBL/GenBank/DDBJ databases">
        <title>Salinimonas sediminis sp. nov., a piezophilic bacterium isolated from a deep-sea sediment sample from the New Britain Trench.</title>
        <authorList>
            <person name="Cao J."/>
        </authorList>
    </citation>
    <scope>NUCLEOTIDE SEQUENCE [LARGE SCALE GENOMIC DNA]</scope>
    <source>
        <strain evidence="2 3">N102</strain>
    </source>
</reference>
<dbReference type="OrthoDB" id="9795573at2"/>
<dbReference type="InterPro" id="IPR025166">
    <property type="entry name" value="Integrase_DNA_bind_dom"/>
</dbReference>